<feature type="transmembrane region" description="Helical" evidence="2">
    <location>
        <begin position="43"/>
        <end position="76"/>
    </location>
</feature>
<gene>
    <name evidence="5" type="primary">LOC106000512</name>
</gene>
<dbReference type="FunCoup" id="A0A1S3GQS5">
    <property type="interactions" value="151"/>
</dbReference>
<dbReference type="OMA" id="YKIPDTH"/>
<keyword evidence="2" id="KW-1133">Transmembrane helix</keyword>
<protein>
    <submittedName>
        <fullName evidence="5">N-acetyltransferase 8-like</fullName>
    </submittedName>
</protein>
<dbReference type="CDD" id="cd04301">
    <property type="entry name" value="NAT_SF"/>
    <property type="match status" value="1"/>
</dbReference>
<dbReference type="Pfam" id="PF00583">
    <property type="entry name" value="Acetyltransf_1"/>
    <property type="match status" value="1"/>
</dbReference>
<dbReference type="PANTHER" id="PTHR13947:SF48">
    <property type="entry name" value="N-ACETYLTRANSFERASE 8-RELATED"/>
    <property type="match status" value="1"/>
</dbReference>
<feature type="domain" description="N-acetyltransferase" evidence="3">
    <location>
        <begin position="62"/>
        <end position="217"/>
    </location>
</feature>
<evidence type="ECO:0000313" key="4">
    <source>
        <dbReference type="Proteomes" id="UP000081671"/>
    </source>
</evidence>
<keyword evidence="2" id="KW-0472">Membrane</keyword>
<accession>A0A1S3GQS5</accession>
<dbReference type="AlphaFoldDB" id="A0A1S3GQS5"/>
<keyword evidence="1" id="KW-0808">Transferase</keyword>
<name>A0A1S3GQS5_DIPOR</name>
<sequence length="227" mass="26195">MAPYHIRKYQESDRKWVLTLFSRGMEEHIPTTFRHLLMMPQTLLLLLGGPVALLLLYGLWILAIVYIFTLLLFLWFIAGYPWKQYVAMCCRTDLADITKSYLSSRDSCFWVAECEGQVVGMVSVLPVKDPPLGKKQLQLFRMSVALEHRGKGIAKALVRTVLQFARDQSCSEVVLETSVFQYGALALYQRMGFQKTKEFYVDTITKLLNFRIIRFMYCLPSIQEAGL</sequence>
<proteinExistence type="predicted"/>
<dbReference type="InParanoid" id="A0A1S3GQS5"/>
<dbReference type="SUPFAM" id="SSF55729">
    <property type="entry name" value="Acyl-CoA N-acyltransferases (Nat)"/>
    <property type="match status" value="1"/>
</dbReference>
<dbReference type="InterPro" id="IPR016181">
    <property type="entry name" value="Acyl_CoA_acyltransferase"/>
</dbReference>
<dbReference type="InterPro" id="IPR050769">
    <property type="entry name" value="NAT_camello-type"/>
</dbReference>
<evidence type="ECO:0000256" key="2">
    <source>
        <dbReference type="SAM" id="Phobius"/>
    </source>
</evidence>
<dbReference type="InterPro" id="IPR000182">
    <property type="entry name" value="GNAT_dom"/>
</dbReference>
<organism evidence="4 5">
    <name type="scientific">Dipodomys ordii</name>
    <name type="common">Ord's kangaroo rat</name>
    <dbReference type="NCBI Taxonomy" id="10020"/>
    <lineage>
        <taxon>Eukaryota</taxon>
        <taxon>Metazoa</taxon>
        <taxon>Chordata</taxon>
        <taxon>Craniata</taxon>
        <taxon>Vertebrata</taxon>
        <taxon>Euteleostomi</taxon>
        <taxon>Mammalia</taxon>
        <taxon>Eutheria</taxon>
        <taxon>Euarchontoglires</taxon>
        <taxon>Glires</taxon>
        <taxon>Rodentia</taxon>
        <taxon>Castorimorpha</taxon>
        <taxon>Heteromyidae</taxon>
        <taxon>Dipodomyinae</taxon>
        <taxon>Dipodomys</taxon>
    </lineage>
</organism>
<evidence type="ECO:0000313" key="5">
    <source>
        <dbReference type="RefSeq" id="XP_012891248.1"/>
    </source>
</evidence>
<keyword evidence="2" id="KW-0812">Transmembrane</keyword>
<dbReference type="PANTHER" id="PTHR13947">
    <property type="entry name" value="GNAT FAMILY N-ACETYLTRANSFERASE"/>
    <property type="match status" value="1"/>
</dbReference>
<dbReference type="GeneID" id="106000512"/>
<dbReference type="GO" id="GO:0008080">
    <property type="term" value="F:N-acetyltransferase activity"/>
    <property type="evidence" value="ECO:0007669"/>
    <property type="project" value="InterPro"/>
</dbReference>
<keyword evidence="4" id="KW-1185">Reference proteome</keyword>
<dbReference type="Gene3D" id="3.40.630.30">
    <property type="match status" value="1"/>
</dbReference>
<dbReference type="PROSITE" id="PS51186">
    <property type="entry name" value="GNAT"/>
    <property type="match status" value="1"/>
</dbReference>
<dbReference type="RefSeq" id="XP_012891248.1">
    <property type="nucleotide sequence ID" value="XM_013035794.1"/>
</dbReference>
<dbReference type="OrthoDB" id="41532at2759"/>
<evidence type="ECO:0000259" key="3">
    <source>
        <dbReference type="PROSITE" id="PS51186"/>
    </source>
</evidence>
<dbReference type="KEGG" id="dord:106000512"/>
<dbReference type="Proteomes" id="UP000081671">
    <property type="component" value="Unplaced"/>
</dbReference>
<dbReference type="STRING" id="10020.ENSDORP00000018502"/>
<reference evidence="5" key="1">
    <citation type="submission" date="2025-08" db="UniProtKB">
        <authorList>
            <consortium name="RefSeq"/>
        </authorList>
    </citation>
    <scope>IDENTIFICATION</scope>
    <source>
        <tissue evidence="5">Kidney</tissue>
    </source>
</reference>
<evidence type="ECO:0000256" key="1">
    <source>
        <dbReference type="ARBA" id="ARBA00022679"/>
    </source>
</evidence>